<evidence type="ECO:0000256" key="3">
    <source>
        <dbReference type="ARBA" id="ARBA00004857"/>
    </source>
</evidence>
<evidence type="ECO:0000313" key="12">
    <source>
        <dbReference type="EMBL" id="EAU01064.1"/>
    </source>
</evidence>
<dbReference type="OrthoDB" id="9809101at2"/>
<evidence type="ECO:0000256" key="6">
    <source>
        <dbReference type="ARBA" id="ARBA00022490"/>
    </source>
</evidence>
<dbReference type="PANTHER" id="PTHR10683">
    <property type="entry name" value="TRANSALDOLASE"/>
    <property type="match status" value="1"/>
</dbReference>
<gene>
    <name evidence="11 12" type="primary">tal</name>
    <name evidence="12" type="ORF">CCV52592_1660</name>
</gene>
<dbReference type="KEGG" id="ccv:CCV52592_1660"/>
<evidence type="ECO:0000256" key="11">
    <source>
        <dbReference type="HAMAP-Rule" id="MF_00493"/>
    </source>
</evidence>
<comment type="pathway">
    <text evidence="3 11">Carbohydrate degradation; pentose phosphate pathway; D-glyceraldehyde 3-phosphate and beta-D-fructose 6-phosphate from D-ribose 5-phosphate and D-xylulose 5-phosphate (non-oxidative stage): step 2/3.</text>
</comment>
<organism evidence="12 13">
    <name type="scientific">Campylobacter curvus (strain 525.92)</name>
    <dbReference type="NCBI Taxonomy" id="360105"/>
    <lineage>
        <taxon>Bacteria</taxon>
        <taxon>Pseudomonadati</taxon>
        <taxon>Campylobacterota</taxon>
        <taxon>Epsilonproteobacteria</taxon>
        <taxon>Campylobacterales</taxon>
        <taxon>Campylobacteraceae</taxon>
        <taxon>Campylobacter</taxon>
    </lineage>
</organism>
<dbReference type="NCBIfam" id="NF003026">
    <property type="entry name" value="PRK03903.1"/>
    <property type="match status" value="1"/>
</dbReference>
<keyword evidence="9 11" id="KW-0704">Schiff base</keyword>
<keyword evidence="7 11" id="KW-0808">Transferase</keyword>
<dbReference type="InterPro" id="IPR001585">
    <property type="entry name" value="TAL/FSA"/>
</dbReference>
<evidence type="ECO:0000256" key="9">
    <source>
        <dbReference type="ARBA" id="ARBA00023270"/>
    </source>
</evidence>
<proteinExistence type="inferred from homology"/>
<comment type="similarity">
    <text evidence="4 11">Belongs to the transaldolase family. Type 2 subfamily.</text>
</comment>
<dbReference type="Pfam" id="PF00923">
    <property type="entry name" value="TAL_FSA"/>
    <property type="match status" value="1"/>
</dbReference>
<dbReference type="AlphaFoldDB" id="A7H091"/>
<dbReference type="InterPro" id="IPR018225">
    <property type="entry name" value="Transaldolase_AS"/>
</dbReference>
<dbReference type="NCBIfam" id="TIGR00876">
    <property type="entry name" value="tal_mycobact"/>
    <property type="match status" value="1"/>
</dbReference>
<dbReference type="Gene3D" id="3.20.20.70">
    <property type="entry name" value="Aldolase class I"/>
    <property type="match status" value="1"/>
</dbReference>
<name>A7H091_CAMC5</name>
<comment type="catalytic activity">
    <reaction evidence="10 11">
        <text>D-sedoheptulose 7-phosphate + D-glyceraldehyde 3-phosphate = D-erythrose 4-phosphate + beta-D-fructose 6-phosphate</text>
        <dbReference type="Rhea" id="RHEA:17053"/>
        <dbReference type="ChEBI" id="CHEBI:16897"/>
        <dbReference type="ChEBI" id="CHEBI:57483"/>
        <dbReference type="ChEBI" id="CHEBI:57634"/>
        <dbReference type="ChEBI" id="CHEBI:59776"/>
        <dbReference type="EC" id="2.2.1.2"/>
    </reaction>
</comment>
<dbReference type="InterPro" id="IPR004732">
    <property type="entry name" value="Transaldolase_2"/>
</dbReference>
<comment type="function">
    <text evidence="1 11">Transaldolase is important for the balance of metabolites in the pentose-phosphate pathway.</text>
</comment>
<accession>A7H091</accession>
<dbReference type="GO" id="GO:0005737">
    <property type="term" value="C:cytoplasm"/>
    <property type="evidence" value="ECO:0007669"/>
    <property type="project" value="UniProtKB-SubCell"/>
</dbReference>
<keyword evidence="13" id="KW-1185">Reference proteome</keyword>
<evidence type="ECO:0000256" key="4">
    <source>
        <dbReference type="ARBA" id="ARBA00008426"/>
    </source>
</evidence>
<dbReference type="PROSITE" id="PS01054">
    <property type="entry name" value="TRANSALDOLASE_1"/>
    <property type="match status" value="1"/>
</dbReference>
<dbReference type="HAMAP" id="MF_00493">
    <property type="entry name" value="Transaldolase_2"/>
    <property type="match status" value="1"/>
</dbReference>
<dbReference type="STRING" id="360105.CCV52592_1660"/>
<evidence type="ECO:0000256" key="7">
    <source>
        <dbReference type="ARBA" id="ARBA00022679"/>
    </source>
</evidence>
<dbReference type="EMBL" id="CP000767">
    <property type="protein sequence ID" value="EAU01064.1"/>
    <property type="molecule type" value="Genomic_DNA"/>
</dbReference>
<dbReference type="Proteomes" id="UP000006380">
    <property type="component" value="Chromosome"/>
</dbReference>
<evidence type="ECO:0000256" key="8">
    <source>
        <dbReference type="ARBA" id="ARBA00023126"/>
    </source>
</evidence>
<sequence>MYDKDVKFSLWCDFIEREFIDGEFLRLLANGVINGATSNPAIFKAAFSTSKAYKDVILTSGKRHPKDMYEILATQDIKMAACRLLKNFADDDDGFVSIEVDPNLSGDTTGTIEEGVRLYSLISMPNVMIKIPATKEGFEAMSALIARGISVNATLVFSPEQAKSCLDAFEAGTKIYEKRFIGTTLPKGLISVFVSRFDRLLDEKMAQNSLPTAQIGIMNAANIYRIIEDRALNNVRTLFASTGVKGGTLRADHYVRELMYKNCINTTPIDTIREFIKEKATPKEAPGKENIASFFEVVKNTGIDMNAVYKELLNDGLKQFVAAFDDIMKTLQ</sequence>
<protein>
    <recommendedName>
        <fullName evidence="5 11">Transaldolase</fullName>
        <ecNumber evidence="5 11">2.2.1.2</ecNumber>
    </recommendedName>
</protein>
<dbReference type="UniPathway" id="UPA00115">
    <property type="reaction ID" value="UER00414"/>
</dbReference>
<comment type="subcellular location">
    <subcellularLocation>
        <location evidence="2 11">Cytoplasm</location>
    </subcellularLocation>
</comment>
<feature type="active site" description="Schiff-base intermediate with substrate" evidence="11">
    <location>
        <position position="130"/>
    </location>
</feature>
<dbReference type="HOGENOM" id="CLU_050771_1_0_7"/>
<dbReference type="InterPro" id="IPR013785">
    <property type="entry name" value="Aldolase_TIM"/>
</dbReference>
<dbReference type="GO" id="GO:0005975">
    <property type="term" value="P:carbohydrate metabolic process"/>
    <property type="evidence" value="ECO:0007669"/>
    <property type="project" value="InterPro"/>
</dbReference>
<evidence type="ECO:0000256" key="2">
    <source>
        <dbReference type="ARBA" id="ARBA00004496"/>
    </source>
</evidence>
<dbReference type="GO" id="GO:0006098">
    <property type="term" value="P:pentose-phosphate shunt"/>
    <property type="evidence" value="ECO:0007669"/>
    <property type="project" value="UniProtKB-UniRule"/>
</dbReference>
<evidence type="ECO:0000256" key="1">
    <source>
        <dbReference type="ARBA" id="ARBA00003518"/>
    </source>
</evidence>
<dbReference type="GO" id="GO:0004801">
    <property type="term" value="F:transaldolase activity"/>
    <property type="evidence" value="ECO:0007669"/>
    <property type="project" value="UniProtKB-UniRule"/>
</dbReference>
<dbReference type="PIRSF" id="PIRSF036915">
    <property type="entry name" value="Trnald_Bac_Plnt"/>
    <property type="match status" value="1"/>
</dbReference>
<dbReference type="RefSeq" id="WP_011992676.1">
    <property type="nucleotide sequence ID" value="NC_009715.2"/>
</dbReference>
<evidence type="ECO:0000313" key="13">
    <source>
        <dbReference type="Proteomes" id="UP000006380"/>
    </source>
</evidence>
<evidence type="ECO:0000256" key="10">
    <source>
        <dbReference type="ARBA" id="ARBA00048810"/>
    </source>
</evidence>
<evidence type="ECO:0000256" key="5">
    <source>
        <dbReference type="ARBA" id="ARBA00013151"/>
    </source>
</evidence>
<keyword evidence="6 11" id="KW-0963">Cytoplasm</keyword>
<dbReference type="EC" id="2.2.1.2" evidence="5 11"/>
<dbReference type="PANTHER" id="PTHR10683:SF31">
    <property type="entry name" value="TRANSALDOLASE"/>
    <property type="match status" value="1"/>
</dbReference>
<dbReference type="SUPFAM" id="SSF51569">
    <property type="entry name" value="Aldolase"/>
    <property type="match status" value="1"/>
</dbReference>
<keyword evidence="8 11" id="KW-0570">Pentose shunt</keyword>
<reference evidence="12" key="1">
    <citation type="submission" date="2016-07" db="EMBL/GenBank/DDBJ databases">
        <title>Comparative genomics of the Campylobacter concisus group.</title>
        <authorList>
            <person name="Miller W.G."/>
            <person name="Yee E."/>
            <person name="Chapman M.H."/>
            <person name="Huynh S."/>
            <person name="Bono J.L."/>
            <person name="On S.L.W."/>
            <person name="StLeger J."/>
            <person name="Foster G."/>
            <person name="Parker C.T."/>
        </authorList>
    </citation>
    <scope>NUCLEOTIDE SEQUENCE</scope>
    <source>
        <strain evidence="12">525.92</strain>
    </source>
</reference>